<proteinExistence type="predicted"/>
<dbReference type="Proteomes" id="UP000177310">
    <property type="component" value="Unassembled WGS sequence"/>
</dbReference>
<dbReference type="EMBL" id="MHIL01000028">
    <property type="protein sequence ID" value="OGY50645.1"/>
    <property type="molecule type" value="Genomic_DNA"/>
</dbReference>
<feature type="region of interest" description="Disordered" evidence="1">
    <location>
        <begin position="1"/>
        <end position="21"/>
    </location>
</feature>
<dbReference type="CDD" id="cd02440">
    <property type="entry name" value="AdoMet_MTases"/>
    <property type="match status" value="1"/>
</dbReference>
<sequence length="159" mass="17928">MATDFSSNALQQLKEASERDSTTEKVFPVVADARALPIGEPKSIDAVYSRSALHLTDGELDQFFEECVLLLKDSGYIMIEGKTEDDPKVAASKEVSPHLYENGGGHLRRLWNEAIIQDLIQKHKLTLIEMNKTSEIWDQIETKFINFIAQKQHENEPAA</sequence>
<feature type="domain" description="Methyltransferase type 11" evidence="2">
    <location>
        <begin position="2"/>
        <end position="79"/>
    </location>
</feature>
<dbReference type="AlphaFoldDB" id="A0A1G1YE55"/>
<evidence type="ECO:0000313" key="3">
    <source>
        <dbReference type="EMBL" id="OGY50645.1"/>
    </source>
</evidence>
<organism evidence="3 4">
    <name type="scientific">Candidatus Buchananbacteria bacterium RIFCSPHIGHO2_02_FULL_56_16</name>
    <dbReference type="NCBI Taxonomy" id="1797542"/>
    <lineage>
        <taxon>Bacteria</taxon>
        <taxon>Candidatus Buchananiibacteriota</taxon>
    </lineage>
</organism>
<dbReference type="InterPro" id="IPR013216">
    <property type="entry name" value="Methyltransf_11"/>
</dbReference>
<accession>A0A1G1YE55</accession>
<dbReference type="STRING" id="1797542.A3J59_01440"/>
<comment type="caution">
    <text evidence="3">The sequence shown here is derived from an EMBL/GenBank/DDBJ whole genome shotgun (WGS) entry which is preliminary data.</text>
</comment>
<dbReference type="InterPro" id="IPR029063">
    <property type="entry name" value="SAM-dependent_MTases_sf"/>
</dbReference>
<evidence type="ECO:0000313" key="4">
    <source>
        <dbReference type="Proteomes" id="UP000177310"/>
    </source>
</evidence>
<evidence type="ECO:0000259" key="2">
    <source>
        <dbReference type="Pfam" id="PF08241"/>
    </source>
</evidence>
<dbReference type="SUPFAM" id="SSF53335">
    <property type="entry name" value="S-adenosyl-L-methionine-dependent methyltransferases"/>
    <property type="match status" value="1"/>
</dbReference>
<dbReference type="Gene3D" id="3.40.50.150">
    <property type="entry name" value="Vaccinia Virus protein VP39"/>
    <property type="match status" value="1"/>
</dbReference>
<evidence type="ECO:0000256" key="1">
    <source>
        <dbReference type="SAM" id="MobiDB-lite"/>
    </source>
</evidence>
<protein>
    <recommendedName>
        <fullName evidence="2">Methyltransferase type 11 domain-containing protein</fullName>
    </recommendedName>
</protein>
<feature type="compositionally biased region" description="Polar residues" evidence="1">
    <location>
        <begin position="1"/>
        <end position="11"/>
    </location>
</feature>
<dbReference type="Pfam" id="PF08241">
    <property type="entry name" value="Methyltransf_11"/>
    <property type="match status" value="1"/>
</dbReference>
<dbReference type="GO" id="GO:0008757">
    <property type="term" value="F:S-adenosylmethionine-dependent methyltransferase activity"/>
    <property type="evidence" value="ECO:0007669"/>
    <property type="project" value="InterPro"/>
</dbReference>
<reference evidence="3 4" key="1">
    <citation type="journal article" date="2016" name="Nat. Commun.">
        <title>Thousands of microbial genomes shed light on interconnected biogeochemical processes in an aquifer system.</title>
        <authorList>
            <person name="Anantharaman K."/>
            <person name="Brown C.T."/>
            <person name="Hug L.A."/>
            <person name="Sharon I."/>
            <person name="Castelle C.J."/>
            <person name="Probst A.J."/>
            <person name="Thomas B.C."/>
            <person name="Singh A."/>
            <person name="Wilkins M.J."/>
            <person name="Karaoz U."/>
            <person name="Brodie E.L."/>
            <person name="Williams K.H."/>
            <person name="Hubbard S.S."/>
            <person name="Banfield J.F."/>
        </authorList>
    </citation>
    <scope>NUCLEOTIDE SEQUENCE [LARGE SCALE GENOMIC DNA]</scope>
</reference>
<gene>
    <name evidence="3" type="ORF">A3J59_01440</name>
</gene>
<name>A0A1G1YE55_9BACT</name>